<protein>
    <recommendedName>
        <fullName evidence="5">Glutamate--cysteine ligase EgtA</fullName>
        <ecNumber evidence="5">6.3.2.2</ecNumber>
    </recommendedName>
    <alternativeName>
        <fullName evidence="5">Gamma-glutamylcysteine synthase</fullName>
        <shortName evidence="5">GCS</shortName>
        <shortName evidence="5">Gamma-ECS</shortName>
    </alternativeName>
</protein>
<dbReference type="Pfam" id="PF04107">
    <property type="entry name" value="GCS2"/>
    <property type="match status" value="1"/>
</dbReference>
<name>A0ABP4Y7T7_9ACTN</name>
<dbReference type="InterPro" id="IPR017809">
    <property type="entry name" value="EgtA_Actinobacteria"/>
</dbReference>
<evidence type="ECO:0000256" key="1">
    <source>
        <dbReference type="ARBA" id="ARBA00022598"/>
    </source>
</evidence>
<dbReference type="HAMAP" id="MF_02034">
    <property type="entry name" value="EgtA"/>
    <property type="match status" value="1"/>
</dbReference>
<dbReference type="Proteomes" id="UP001500218">
    <property type="component" value="Unassembled WGS sequence"/>
</dbReference>
<dbReference type="RefSeq" id="WP_344131424.1">
    <property type="nucleotide sequence ID" value="NZ_BAAALT010000083.1"/>
</dbReference>
<keyword evidence="2 5" id="KW-0547">Nucleotide-binding</keyword>
<evidence type="ECO:0000313" key="8">
    <source>
        <dbReference type="Proteomes" id="UP001500218"/>
    </source>
</evidence>
<proteinExistence type="inferred from homology"/>
<evidence type="ECO:0000256" key="6">
    <source>
        <dbReference type="PIRNR" id="PIRNR017901"/>
    </source>
</evidence>
<evidence type="ECO:0000256" key="3">
    <source>
        <dbReference type="ARBA" id="ARBA00022840"/>
    </source>
</evidence>
<dbReference type="InterPro" id="IPR014746">
    <property type="entry name" value="Gln_synth/guanido_kin_cat_dom"/>
</dbReference>
<dbReference type="Gene3D" id="3.30.590.20">
    <property type="match status" value="1"/>
</dbReference>
<accession>A0ABP4Y7T7</accession>
<dbReference type="PIRSF" id="PIRSF017901">
    <property type="entry name" value="GCL"/>
    <property type="match status" value="1"/>
</dbReference>
<comment type="function">
    <text evidence="5">Catalyzes the synthesis of gamma-glutamylcysteine (gamma-GC). This compound is used as substrate for the biosynthesis of the low-molecular thiol compound ergothioneine.</text>
</comment>
<reference evidence="8" key="1">
    <citation type="journal article" date="2019" name="Int. J. Syst. Evol. Microbiol.">
        <title>The Global Catalogue of Microorganisms (GCM) 10K type strain sequencing project: providing services to taxonomists for standard genome sequencing and annotation.</title>
        <authorList>
            <consortium name="The Broad Institute Genomics Platform"/>
            <consortium name="The Broad Institute Genome Sequencing Center for Infectious Disease"/>
            <person name="Wu L."/>
            <person name="Ma J."/>
        </authorList>
    </citation>
    <scope>NUCLEOTIDE SEQUENCE [LARGE SCALE GENOMIC DNA]</scope>
    <source>
        <strain evidence="8">JCM 13250</strain>
    </source>
</reference>
<comment type="pathway">
    <text evidence="5">Amino-acid biosynthesis; ergothioneine biosynthesis.</text>
</comment>
<dbReference type="PANTHER" id="PTHR34378:SF1">
    <property type="entry name" value="GLUTAMATE--CYSTEINE LIGASE, CHLOROPLASTIC"/>
    <property type="match status" value="1"/>
</dbReference>
<dbReference type="GO" id="GO:0016874">
    <property type="term" value="F:ligase activity"/>
    <property type="evidence" value="ECO:0007669"/>
    <property type="project" value="UniProtKB-KW"/>
</dbReference>
<dbReference type="NCBIfam" id="TIGR03444">
    <property type="entry name" value="EgtA_Cys_ligase"/>
    <property type="match status" value="1"/>
</dbReference>
<comment type="catalytic activity">
    <reaction evidence="4 5 6">
        <text>L-cysteine + L-glutamate + ATP = gamma-L-glutamyl-L-cysteine + ADP + phosphate + H(+)</text>
        <dbReference type="Rhea" id="RHEA:13285"/>
        <dbReference type="ChEBI" id="CHEBI:15378"/>
        <dbReference type="ChEBI" id="CHEBI:29985"/>
        <dbReference type="ChEBI" id="CHEBI:30616"/>
        <dbReference type="ChEBI" id="CHEBI:35235"/>
        <dbReference type="ChEBI" id="CHEBI:43474"/>
        <dbReference type="ChEBI" id="CHEBI:58173"/>
        <dbReference type="ChEBI" id="CHEBI:456216"/>
        <dbReference type="EC" id="6.3.2.2"/>
    </reaction>
</comment>
<dbReference type="InterPro" id="IPR035434">
    <property type="entry name" value="GCL_bact_plant"/>
</dbReference>
<evidence type="ECO:0000313" key="7">
    <source>
        <dbReference type="EMBL" id="GAA1806448.1"/>
    </source>
</evidence>
<keyword evidence="1 5" id="KW-0436">Ligase</keyword>
<comment type="caution">
    <text evidence="7">The sequence shown here is derived from an EMBL/GenBank/DDBJ whole genome shotgun (WGS) entry which is preliminary data.</text>
</comment>
<keyword evidence="3 5" id="KW-0067">ATP-binding</keyword>
<evidence type="ECO:0000256" key="5">
    <source>
        <dbReference type="HAMAP-Rule" id="MF_02034"/>
    </source>
</evidence>
<evidence type="ECO:0000256" key="4">
    <source>
        <dbReference type="ARBA" id="ARBA00048819"/>
    </source>
</evidence>
<sequence>MRSTTPDVITLSDVSDAEGHITRICFKTGPPTSVGVELEWTVHRADAPTAHLDPPTVRAALGAHAPATLGGSGTPQPLPAGGLVTVEPGGQVEISSAPAPSLGALHRAITADIGHLTGHLADAGLDLGATGIDPHRPPRRLVDTPRYAAMERSFDVRGPDGRVMMCSTAGLQVCLDAGTAAQVPARWAAVHEMGPALLAAFATARRHAGRDTGWASARMAAWFAIDPARTAPVPVADGDPATAWARYALAAPLLCVRRSDGCWDPPRGVTFADWINGALPEPPTVDDLDYHLNTLFPPVRPRGYLEIRYLDTQPGAEWIAPAAVIAALLADDATTDLAREAAGRAADRWLPAARDGLADRVVRRAATDLLDLARARLDRTDLPPVTRQYVTDIVDRRLDGAVPFEEERS</sequence>
<organism evidence="7 8">
    <name type="scientific">Luedemannella flava</name>
    <dbReference type="NCBI Taxonomy" id="349316"/>
    <lineage>
        <taxon>Bacteria</taxon>
        <taxon>Bacillati</taxon>
        <taxon>Actinomycetota</taxon>
        <taxon>Actinomycetes</taxon>
        <taxon>Micromonosporales</taxon>
        <taxon>Micromonosporaceae</taxon>
        <taxon>Luedemannella</taxon>
    </lineage>
</organism>
<gene>
    <name evidence="5 7" type="primary">egtA</name>
    <name evidence="7" type="ORF">GCM10009682_30470</name>
</gene>
<dbReference type="EC" id="6.3.2.2" evidence="5"/>
<dbReference type="EMBL" id="BAAALT010000083">
    <property type="protein sequence ID" value="GAA1806448.1"/>
    <property type="molecule type" value="Genomic_DNA"/>
</dbReference>
<evidence type="ECO:0000256" key="2">
    <source>
        <dbReference type="ARBA" id="ARBA00022741"/>
    </source>
</evidence>
<dbReference type="PANTHER" id="PTHR34378">
    <property type="entry name" value="GLUTAMATE--CYSTEINE LIGASE, CHLOROPLASTIC"/>
    <property type="match status" value="1"/>
</dbReference>
<dbReference type="SUPFAM" id="SSF55931">
    <property type="entry name" value="Glutamine synthetase/guanido kinase"/>
    <property type="match status" value="1"/>
</dbReference>
<dbReference type="InterPro" id="IPR006336">
    <property type="entry name" value="GCS2"/>
</dbReference>
<keyword evidence="8" id="KW-1185">Reference proteome</keyword>
<comment type="similarity">
    <text evidence="5 6">Belongs to the glutamate--cysteine ligase type 2 family. EgtA subfamily.</text>
</comment>